<proteinExistence type="predicted"/>
<dbReference type="EMBL" id="CABVJG010000002">
    <property type="protein sequence ID" value="VVP85060.1"/>
    <property type="molecule type" value="Genomic_DNA"/>
</dbReference>
<evidence type="ECO:0000313" key="1">
    <source>
        <dbReference type="EMBL" id="VVP85060.1"/>
    </source>
</evidence>
<gene>
    <name evidence="1" type="ORF">PS925_00845</name>
</gene>
<dbReference type="AlphaFoldDB" id="A0A5E7SGJ8"/>
<protein>
    <submittedName>
        <fullName evidence="1">Uncharacterized protein</fullName>
    </submittedName>
</protein>
<reference evidence="1 2" key="1">
    <citation type="submission" date="2019-09" db="EMBL/GenBank/DDBJ databases">
        <authorList>
            <person name="Chandra G."/>
            <person name="Truman W A."/>
        </authorList>
    </citation>
    <scope>NUCLEOTIDE SEQUENCE [LARGE SCALE GENOMIC DNA]</scope>
    <source>
        <strain evidence="1">PS925</strain>
    </source>
</reference>
<evidence type="ECO:0000313" key="2">
    <source>
        <dbReference type="Proteomes" id="UP000412311"/>
    </source>
</evidence>
<name>A0A5E7SGJ8_PSEFL</name>
<organism evidence="1 2">
    <name type="scientific">Pseudomonas fluorescens</name>
    <dbReference type="NCBI Taxonomy" id="294"/>
    <lineage>
        <taxon>Bacteria</taxon>
        <taxon>Pseudomonadati</taxon>
        <taxon>Pseudomonadota</taxon>
        <taxon>Gammaproteobacteria</taxon>
        <taxon>Pseudomonadales</taxon>
        <taxon>Pseudomonadaceae</taxon>
        <taxon>Pseudomonas</taxon>
    </lineage>
</organism>
<sequence>MTDFFWDYRDRYFFTRVPSTFLLKQPFASDKSFKTFDLCRAYAVLVLEFVRVRNLECVKLVPLLGN</sequence>
<dbReference type="Proteomes" id="UP000412311">
    <property type="component" value="Unassembled WGS sequence"/>
</dbReference>
<accession>A0A5E7SGJ8</accession>